<accession>A0A1B7N338</accession>
<organism evidence="2 3">
    <name type="scientific">Rhizopogon vinicolor AM-OR11-026</name>
    <dbReference type="NCBI Taxonomy" id="1314800"/>
    <lineage>
        <taxon>Eukaryota</taxon>
        <taxon>Fungi</taxon>
        <taxon>Dikarya</taxon>
        <taxon>Basidiomycota</taxon>
        <taxon>Agaricomycotina</taxon>
        <taxon>Agaricomycetes</taxon>
        <taxon>Agaricomycetidae</taxon>
        <taxon>Boletales</taxon>
        <taxon>Suillineae</taxon>
        <taxon>Rhizopogonaceae</taxon>
        <taxon>Rhizopogon</taxon>
    </lineage>
</organism>
<reference evidence="2 3" key="1">
    <citation type="submission" date="2016-06" db="EMBL/GenBank/DDBJ databases">
        <title>Comparative genomics of the ectomycorrhizal sister species Rhizopogon vinicolor and Rhizopogon vesiculosus (Basidiomycota: Boletales) reveals a divergence of the mating type B locus.</title>
        <authorList>
            <consortium name="DOE Joint Genome Institute"/>
            <person name="Mujic A.B."/>
            <person name="Kuo A."/>
            <person name="Tritt A."/>
            <person name="Lipzen A."/>
            <person name="Chen C."/>
            <person name="Johnson J."/>
            <person name="Sharma A."/>
            <person name="Barry K."/>
            <person name="Grigoriev I.V."/>
            <person name="Spatafora J.W."/>
        </authorList>
    </citation>
    <scope>NUCLEOTIDE SEQUENCE [LARGE SCALE GENOMIC DNA]</scope>
    <source>
        <strain evidence="2 3">AM-OR11-026</strain>
    </source>
</reference>
<dbReference type="STRING" id="1314800.A0A1B7N338"/>
<protein>
    <submittedName>
        <fullName evidence="2">Uncharacterized protein</fullName>
    </submittedName>
</protein>
<name>A0A1B7N338_9AGAM</name>
<evidence type="ECO:0000313" key="2">
    <source>
        <dbReference type="EMBL" id="OAX39274.1"/>
    </source>
</evidence>
<keyword evidence="3" id="KW-1185">Reference proteome</keyword>
<proteinExistence type="predicted"/>
<dbReference type="AlphaFoldDB" id="A0A1B7N338"/>
<sequence length="173" mass="18572">MSENVTFKPALSLVFPRDEPSNTLQTPSSIIDLLEEGEITEEDVSSTNSTSAPPKIAFPLLKISSGTLRVPSESESAQSSRLSSPAISCGSTTTATPTIPQYSELDTRPMTREDLDHAKDLVLDLLGWGVSPQYLIEAGVSMGILHRVFTELNLRLPTNLVLASTRPSSTISG</sequence>
<evidence type="ECO:0000256" key="1">
    <source>
        <dbReference type="SAM" id="MobiDB-lite"/>
    </source>
</evidence>
<gene>
    <name evidence="2" type="ORF">K503DRAFT_856151</name>
</gene>
<dbReference type="InParanoid" id="A0A1B7N338"/>
<evidence type="ECO:0000313" key="3">
    <source>
        <dbReference type="Proteomes" id="UP000092154"/>
    </source>
</evidence>
<feature type="compositionally biased region" description="Low complexity" evidence="1">
    <location>
        <begin position="72"/>
        <end position="88"/>
    </location>
</feature>
<dbReference type="EMBL" id="KV448256">
    <property type="protein sequence ID" value="OAX39274.1"/>
    <property type="molecule type" value="Genomic_DNA"/>
</dbReference>
<dbReference type="OrthoDB" id="3270652at2759"/>
<dbReference type="Proteomes" id="UP000092154">
    <property type="component" value="Unassembled WGS sequence"/>
</dbReference>
<feature type="compositionally biased region" description="Polar residues" evidence="1">
    <location>
        <begin position="89"/>
        <end position="100"/>
    </location>
</feature>
<feature type="region of interest" description="Disordered" evidence="1">
    <location>
        <begin position="72"/>
        <end position="100"/>
    </location>
</feature>